<feature type="site" description="Interaction with substrate rRNA" evidence="10">
    <location>
        <position position="101"/>
    </location>
</feature>
<keyword evidence="5 10" id="KW-0489">Methyltransferase</keyword>
<dbReference type="STRING" id="1410606.T478_1339"/>
<dbReference type="NCBIfam" id="NF003207">
    <property type="entry name" value="PRK04171.2-2"/>
    <property type="match status" value="1"/>
</dbReference>
<feature type="binding site" evidence="10">
    <location>
        <position position="177"/>
    </location>
    <ligand>
        <name>S-adenosyl-L-methionine</name>
        <dbReference type="ChEBI" id="CHEBI:59789"/>
    </ligand>
</feature>
<keyword evidence="9 10" id="KW-0694">RNA-binding</keyword>
<dbReference type="PANTHER" id="PTHR12636:SF5">
    <property type="entry name" value="RIBOSOMAL RNA SMALL SUBUNIT METHYLTRANSFERASE NEP1"/>
    <property type="match status" value="1"/>
</dbReference>
<feature type="binding site" evidence="10">
    <location>
        <position position="182"/>
    </location>
    <ligand>
        <name>S-adenosyl-L-methionine</name>
        <dbReference type="ChEBI" id="CHEBI:59789"/>
    </ligand>
</feature>
<dbReference type="HOGENOM" id="CLU_055846_1_3_2"/>
<evidence type="ECO:0000256" key="9">
    <source>
        <dbReference type="ARBA" id="ARBA00022884"/>
    </source>
</evidence>
<keyword evidence="3 10" id="KW-0690">Ribosome biogenesis</keyword>
<keyword evidence="6 10" id="KW-0808">Transferase</keyword>
<name>A0A0A7V116_9ARCH</name>
<evidence type="ECO:0000256" key="7">
    <source>
        <dbReference type="ARBA" id="ARBA00022691"/>
    </source>
</evidence>
<comment type="similarity">
    <text evidence="1 10">Belongs to the class IV-like SAM-binding methyltransferase superfamily. RNA methyltransferase NEP1 family.</text>
</comment>
<keyword evidence="8 10" id="KW-0699">rRNA-binding</keyword>
<evidence type="ECO:0000313" key="13">
    <source>
        <dbReference type="Proteomes" id="UP000030944"/>
    </source>
</evidence>
<keyword evidence="4 10" id="KW-0698">rRNA processing</keyword>
<dbReference type="InterPro" id="IPR023503">
    <property type="entry name" value="Ribosome_NEP1_arc"/>
</dbReference>
<evidence type="ECO:0000313" key="14">
    <source>
        <dbReference type="Proteomes" id="UP000241022"/>
    </source>
</evidence>
<dbReference type="OrthoDB" id="7612at2157"/>
<dbReference type="PANTHER" id="PTHR12636">
    <property type="entry name" value="NEP1/MRA1"/>
    <property type="match status" value="1"/>
</dbReference>
<comment type="function">
    <text evidence="10">Methyltransferase involved in ribosomal biogenesis. Specifically catalyzes the N1-methylation of the pseudouridine corresponding to position 914 in M.jannaschii 16S rRNA.</text>
</comment>
<evidence type="ECO:0000256" key="5">
    <source>
        <dbReference type="ARBA" id="ARBA00022603"/>
    </source>
</evidence>
<evidence type="ECO:0000313" key="11">
    <source>
        <dbReference type="EMBL" id="AJA91886.1"/>
    </source>
</evidence>
<evidence type="ECO:0000256" key="4">
    <source>
        <dbReference type="ARBA" id="ARBA00022552"/>
    </source>
</evidence>
<evidence type="ECO:0000256" key="8">
    <source>
        <dbReference type="ARBA" id="ARBA00022730"/>
    </source>
</evidence>
<protein>
    <recommendedName>
        <fullName evidence="10">Ribosomal RNA small subunit methyltransferase Nep1</fullName>
        <ecNumber evidence="10">2.1.1.-</ecNumber>
    </recommendedName>
    <alternativeName>
        <fullName evidence="10">16S rRNA (pseudouridine-N1-)-methyltransferase Nep1</fullName>
    </alternativeName>
</protein>
<organism evidence="11 13">
    <name type="scientific">Candidatus Nitrosopelagicus brevis</name>
    <dbReference type="NCBI Taxonomy" id="1410606"/>
    <lineage>
        <taxon>Archaea</taxon>
        <taxon>Nitrososphaerota</taxon>
    </lineage>
</organism>
<reference evidence="12" key="2">
    <citation type="submission" date="2016-05" db="EMBL/GenBank/DDBJ databases">
        <authorList>
            <person name="Lavstsen T."/>
            <person name="Jespersen J.S."/>
        </authorList>
    </citation>
    <scope>NUCLEOTIDE SEQUENCE [LARGE SCALE GENOMIC DNA]</scope>
    <source>
        <strain evidence="12">U25</strain>
    </source>
</reference>
<feature type="site" description="Interaction with substrate rRNA" evidence="10">
    <location>
        <position position="60"/>
    </location>
</feature>
<dbReference type="Proteomes" id="UP000030944">
    <property type="component" value="Chromosome"/>
</dbReference>
<comment type="subunit">
    <text evidence="2 10">Homodimer.</text>
</comment>
<dbReference type="GO" id="GO:0070037">
    <property type="term" value="F:rRNA (pseudouridine) methyltransferase activity"/>
    <property type="evidence" value="ECO:0007669"/>
    <property type="project" value="UniProtKB-UniRule"/>
</dbReference>
<feature type="site" description="Interaction with substrate rRNA" evidence="10">
    <location>
        <position position="108"/>
    </location>
</feature>
<dbReference type="EC" id="2.1.1.-" evidence="10"/>
<dbReference type="KEGG" id="nbv:T478_1339"/>
<dbReference type="EMBL" id="LXWN01000002">
    <property type="protein sequence ID" value="PTL87154.1"/>
    <property type="molecule type" value="Genomic_DNA"/>
</dbReference>
<dbReference type="SUPFAM" id="SSF75217">
    <property type="entry name" value="alpha/beta knot"/>
    <property type="match status" value="1"/>
</dbReference>
<keyword evidence="14" id="KW-1185">Reference proteome</keyword>
<dbReference type="FunFam" id="3.40.1280.10:FF:000042">
    <property type="entry name" value="Ribosomal RNA small subunit methyltransferase Nep1"/>
    <property type="match status" value="1"/>
</dbReference>
<reference evidence="12 14" key="3">
    <citation type="submission" date="2018-04" db="EMBL/GenBank/DDBJ databases">
        <title>Transcriptomics of ammonia oxidizing archaea.</title>
        <authorList>
            <person name="Carini P."/>
        </authorList>
    </citation>
    <scope>NUCLEOTIDE SEQUENCE [LARGE SCALE GENOMIC DNA]</scope>
    <source>
        <strain evidence="12 14">U25</strain>
    </source>
</reference>
<accession>A0A0A7V116</accession>
<dbReference type="GO" id="GO:0019843">
    <property type="term" value="F:rRNA binding"/>
    <property type="evidence" value="ECO:0007669"/>
    <property type="project" value="UniProtKB-UniRule"/>
</dbReference>
<evidence type="ECO:0000313" key="12">
    <source>
        <dbReference type="EMBL" id="PTL87154.1"/>
    </source>
</evidence>
<dbReference type="CDD" id="cd18088">
    <property type="entry name" value="Nep1-like"/>
    <property type="match status" value="1"/>
</dbReference>
<dbReference type="EMBL" id="CP007026">
    <property type="protein sequence ID" value="AJA91886.1"/>
    <property type="molecule type" value="Genomic_DNA"/>
</dbReference>
<feature type="site" description="Stabilizes Arg-xx" evidence="10">
    <location>
        <position position="62"/>
    </location>
</feature>
<dbReference type="InterPro" id="IPR029028">
    <property type="entry name" value="Alpha/beta_knot_MTases"/>
</dbReference>
<dbReference type="GO" id="GO:0070475">
    <property type="term" value="P:rRNA base methylation"/>
    <property type="evidence" value="ECO:0007669"/>
    <property type="project" value="InterPro"/>
</dbReference>
<evidence type="ECO:0000256" key="2">
    <source>
        <dbReference type="ARBA" id="ARBA00011738"/>
    </source>
</evidence>
<evidence type="ECO:0000256" key="1">
    <source>
        <dbReference type="ARBA" id="ARBA00008115"/>
    </source>
</evidence>
<dbReference type="Gene3D" id="3.40.1280.10">
    <property type="match status" value="1"/>
</dbReference>
<gene>
    <name evidence="10" type="primary">nep1</name>
    <name evidence="12" type="ORF">A7X95_04355</name>
    <name evidence="11" type="ORF">T478_1339</name>
</gene>
<evidence type="ECO:0000256" key="3">
    <source>
        <dbReference type="ARBA" id="ARBA00022517"/>
    </source>
</evidence>
<dbReference type="Proteomes" id="UP000241022">
    <property type="component" value="Unassembled WGS sequence"/>
</dbReference>
<feature type="binding site" evidence="10">
    <location>
        <begin position="198"/>
        <end position="203"/>
    </location>
    <ligand>
        <name>S-adenosyl-L-methionine</name>
        <dbReference type="ChEBI" id="CHEBI:59789"/>
    </ligand>
</feature>
<feature type="site" description="Interaction with substrate rRNA" evidence="10">
    <location>
        <position position="104"/>
    </location>
</feature>
<dbReference type="InterPro" id="IPR005304">
    <property type="entry name" value="Rbsml_bgen_MeTrfase_EMG1/NEP1"/>
</dbReference>
<evidence type="ECO:0000256" key="6">
    <source>
        <dbReference type="ARBA" id="ARBA00022679"/>
    </source>
</evidence>
<evidence type="ECO:0000256" key="10">
    <source>
        <dbReference type="HAMAP-Rule" id="MF_00554"/>
    </source>
</evidence>
<dbReference type="Pfam" id="PF03587">
    <property type="entry name" value="EMG1"/>
    <property type="match status" value="1"/>
</dbReference>
<proteinExistence type="inferred from homology"/>
<keyword evidence="7 10" id="KW-0949">S-adenosyl-L-methionine</keyword>
<dbReference type="HAMAP" id="MF_00554">
    <property type="entry name" value="NEP1"/>
    <property type="match status" value="1"/>
</dbReference>
<comment type="catalytic activity">
    <reaction evidence="10">
        <text>a pseudouridine in rRNA + S-adenosyl-L-methionine = an N(1)-methylpseudouridine in rRNA + S-adenosyl-L-homocysteine + H(+)</text>
        <dbReference type="Rhea" id="RHEA:46696"/>
        <dbReference type="Rhea" id="RHEA-COMP:11634"/>
        <dbReference type="Rhea" id="RHEA-COMP:13933"/>
        <dbReference type="ChEBI" id="CHEBI:15378"/>
        <dbReference type="ChEBI" id="CHEBI:57856"/>
        <dbReference type="ChEBI" id="CHEBI:59789"/>
        <dbReference type="ChEBI" id="CHEBI:65314"/>
        <dbReference type="ChEBI" id="CHEBI:74890"/>
    </reaction>
</comment>
<dbReference type="AlphaFoldDB" id="A0A0A7V116"/>
<sequence>MFTIILVESSLELIPTELSNHQSVLAYSKKFKKNISNTLLDNSWHFGAMKGLENEIKRGRPDIVHLTLLSICTSPAFYQNKIQVFVHTINDEIISINNNTRLPKSYHRFQGLMEKLFLTKKIESESEILIQMENSSLSKLISKINPDEIIGLTTQGQKTTFEKLTHQIKENSCILIGGFQKGHFNKETEKIIETSFSIHDSSLEAHLVASRLVYEYEKTIFI</sequence>
<reference evidence="11 13" key="1">
    <citation type="journal article" date="2015" name="Proc. Natl. Acad. Sci. U.S.A.">
        <title>Genomic and proteomic characterization of "Candidatus Nitrosopelagicus brevis": An ammonia-oxidizing archaeon from the open ocean.</title>
        <authorList>
            <person name="Santoro A.E."/>
            <person name="Dupont C.L."/>
            <person name="Richter R.A."/>
            <person name="Craig M.T."/>
            <person name="Carini P."/>
            <person name="McIlvin M.R."/>
            <person name="Yang Y."/>
            <person name="Orsi W.D."/>
            <person name="Moran D.M."/>
            <person name="Saito M.A."/>
        </authorList>
    </citation>
    <scope>NUCLEOTIDE SEQUENCE [LARGE SCALE GENOMIC DNA]</scope>
    <source>
        <strain evidence="11">CN25</strain>
        <strain evidence="13">V2</strain>
    </source>
</reference>
<dbReference type="InterPro" id="IPR029026">
    <property type="entry name" value="tRNA_m1G_MTases_N"/>
</dbReference>